<organism evidence="1 2">
    <name type="scientific">Candidatus Curtissbacteria bacterium RIFCSPHIGHO2_02_FULL_42_15</name>
    <dbReference type="NCBI Taxonomy" id="1797716"/>
    <lineage>
        <taxon>Bacteria</taxon>
        <taxon>Candidatus Curtissiibacteriota</taxon>
    </lineage>
</organism>
<name>A0A1F5GCR2_9BACT</name>
<dbReference type="EMBL" id="MFBF01000069">
    <property type="protein sequence ID" value="OGD89641.1"/>
    <property type="molecule type" value="Genomic_DNA"/>
</dbReference>
<evidence type="ECO:0000313" key="2">
    <source>
        <dbReference type="Proteomes" id="UP000177124"/>
    </source>
</evidence>
<evidence type="ECO:0000313" key="1">
    <source>
        <dbReference type="EMBL" id="OGD89641.1"/>
    </source>
</evidence>
<dbReference type="Proteomes" id="UP000177124">
    <property type="component" value="Unassembled WGS sequence"/>
</dbReference>
<sequence>MTDRLVRTTSQQEFGHPSNRALSLLRSYVVTEAFIQSLESEESDDEGISKLIKETRDQHLAFFDKLTQAEKHFYNEIKILLDKNSGEDVDETELQDLLRNGFSPQQVQEFVQLINILHPKDTPNS</sequence>
<comment type="caution">
    <text evidence="1">The sequence shown here is derived from an EMBL/GenBank/DDBJ whole genome shotgun (WGS) entry which is preliminary data.</text>
</comment>
<accession>A0A1F5GCR2</accession>
<dbReference type="STRING" id="1797716.A3D07_00985"/>
<gene>
    <name evidence="1" type="ORF">A3D07_00985</name>
</gene>
<dbReference type="AlphaFoldDB" id="A0A1F5GCR2"/>
<proteinExistence type="predicted"/>
<reference evidence="1 2" key="1">
    <citation type="journal article" date="2016" name="Nat. Commun.">
        <title>Thousands of microbial genomes shed light on interconnected biogeochemical processes in an aquifer system.</title>
        <authorList>
            <person name="Anantharaman K."/>
            <person name="Brown C.T."/>
            <person name="Hug L.A."/>
            <person name="Sharon I."/>
            <person name="Castelle C.J."/>
            <person name="Probst A.J."/>
            <person name="Thomas B.C."/>
            <person name="Singh A."/>
            <person name="Wilkins M.J."/>
            <person name="Karaoz U."/>
            <person name="Brodie E.L."/>
            <person name="Williams K.H."/>
            <person name="Hubbard S.S."/>
            <person name="Banfield J.F."/>
        </authorList>
    </citation>
    <scope>NUCLEOTIDE SEQUENCE [LARGE SCALE GENOMIC DNA]</scope>
</reference>
<protein>
    <submittedName>
        <fullName evidence="1">Uncharacterized protein</fullName>
    </submittedName>
</protein>